<dbReference type="GO" id="GO:0046872">
    <property type="term" value="F:metal ion binding"/>
    <property type="evidence" value="ECO:0007669"/>
    <property type="project" value="UniProtKB-KW"/>
</dbReference>
<reference evidence="18 19" key="1">
    <citation type="submission" date="2009-08" db="EMBL/GenBank/DDBJ databases">
        <title>The Genome Sequence of Spizellomyces punctatus strain DAOM BR117.</title>
        <authorList>
            <consortium name="The Broad Institute Genome Sequencing Platform"/>
            <person name="Russ C."/>
            <person name="Cuomo C."/>
            <person name="Shea T."/>
            <person name="Young S.K."/>
            <person name="Zeng Q."/>
            <person name="Koehrsen M."/>
            <person name="Haas B."/>
            <person name="Borodovsky M."/>
            <person name="Guigo R."/>
            <person name="Alvarado L."/>
            <person name="Berlin A."/>
            <person name="Bochicchio J."/>
            <person name="Borenstein D."/>
            <person name="Chapman S."/>
            <person name="Chen Z."/>
            <person name="Engels R."/>
            <person name="Freedman E."/>
            <person name="Gellesch M."/>
            <person name="Goldberg J."/>
            <person name="Griggs A."/>
            <person name="Gujja S."/>
            <person name="Heiman D."/>
            <person name="Hepburn T."/>
            <person name="Howarth C."/>
            <person name="Jen D."/>
            <person name="Larson L."/>
            <person name="Lewis B."/>
            <person name="Mehta T."/>
            <person name="Park D."/>
            <person name="Pearson M."/>
            <person name="Roberts A."/>
            <person name="Saif S."/>
            <person name="Shenoy N."/>
            <person name="Sisk P."/>
            <person name="Stolte C."/>
            <person name="Sykes S."/>
            <person name="Thomson T."/>
            <person name="Walk T."/>
            <person name="White J."/>
            <person name="Yandava C."/>
            <person name="Burger G."/>
            <person name="Gray M.W."/>
            <person name="Holland P.W.H."/>
            <person name="King N."/>
            <person name="Lang F.B.F."/>
            <person name="Roger A.J."/>
            <person name="Ruiz-Trillo I."/>
            <person name="Lander E."/>
            <person name="Nusbaum C."/>
        </authorList>
    </citation>
    <scope>NUCLEOTIDE SEQUENCE [LARGE SCALE GENOMIC DNA]</scope>
    <source>
        <strain evidence="18 19">DAOM BR117</strain>
    </source>
</reference>
<dbReference type="CDD" id="cd03875">
    <property type="entry name" value="M28_Fxna_like"/>
    <property type="match status" value="1"/>
</dbReference>
<evidence type="ECO:0000256" key="7">
    <source>
        <dbReference type="ARBA" id="ARBA00022801"/>
    </source>
</evidence>
<evidence type="ECO:0000256" key="14">
    <source>
        <dbReference type="RuleBase" id="RU361240"/>
    </source>
</evidence>
<evidence type="ECO:0000256" key="15">
    <source>
        <dbReference type="SAM" id="MobiDB-lite"/>
    </source>
</evidence>
<keyword evidence="19" id="KW-1185">Reference proteome</keyword>
<evidence type="ECO:0000256" key="1">
    <source>
        <dbReference type="ARBA" id="ARBA00001947"/>
    </source>
</evidence>
<evidence type="ECO:0000256" key="11">
    <source>
        <dbReference type="ARBA" id="ARBA00023049"/>
    </source>
</evidence>
<keyword evidence="12 16" id="KW-0472">Membrane</keyword>
<evidence type="ECO:0000256" key="3">
    <source>
        <dbReference type="ARBA" id="ARBA00010918"/>
    </source>
</evidence>
<keyword evidence="7 14" id="KW-0378">Hydrolase</keyword>
<dbReference type="GO" id="GO:0008235">
    <property type="term" value="F:metalloexopeptidase activity"/>
    <property type="evidence" value="ECO:0007669"/>
    <property type="project" value="InterPro"/>
</dbReference>
<gene>
    <name evidence="18" type="ORF">SPPG_01822</name>
</gene>
<dbReference type="InterPro" id="IPR048024">
    <property type="entry name" value="Fxna-like_M28_dom"/>
</dbReference>
<keyword evidence="11" id="KW-0482">Metalloprotease</keyword>
<feature type="transmembrane region" description="Helical" evidence="16">
    <location>
        <begin position="550"/>
        <end position="570"/>
    </location>
</feature>
<comment type="cofactor">
    <cofactor evidence="1">
        <name>Zn(2+)</name>
        <dbReference type="ChEBI" id="CHEBI:29105"/>
    </cofactor>
</comment>
<evidence type="ECO:0000256" key="6">
    <source>
        <dbReference type="ARBA" id="ARBA00022723"/>
    </source>
</evidence>
<accession>A0A0L0HPL4</accession>
<feature type="transmembrane region" description="Helical" evidence="16">
    <location>
        <begin position="44"/>
        <end position="63"/>
    </location>
</feature>
<dbReference type="FunCoup" id="A0A0L0HPL4">
    <property type="interactions" value="34"/>
</dbReference>
<evidence type="ECO:0000256" key="8">
    <source>
        <dbReference type="ARBA" id="ARBA00022824"/>
    </source>
</evidence>
<dbReference type="InterPro" id="IPR045175">
    <property type="entry name" value="M28_fam"/>
</dbReference>
<dbReference type="VEuPathDB" id="FungiDB:SPPG_01822"/>
<dbReference type="FunFam" id="3.40.630.10:FF:000008">
    <property type="entry name" value="Endoplasmic reticulum metallopeptidase 1"/>
    <property type="match status" value="1"/>
</dbReference>
<keyword evidence="4 14" id="KW-0645">Protease</keyword>
<dbReference type="InParanoid" id="A0A0L0HPL4"/>
<keyword evidence="10 16" id="KW-1133">Transmembrane helix</keyword>
<keyword evidence="6 14" id="KW-0479">Metal-binding</keyword>
<dbReference type="RefSeq" id="XP_016610778.1">
    <property type="nucleotide sequence ID" value="XM_016750134.1"/>
</dbReference>
<feature type="transmembrane region" description="Helical" evidence="16">
    <location>
        <begin position="468"/>
        <end position="484"/>
    </location>
</feature>
<dbReference type="AlphaFoldDB" id="A0A0L0HPL4"/>
<dbReference type="Gene3D" id="3.40.630.10">
    <property type="entry name" value="Zn peptidases"/>
    <property type="match status" value="1"/>
</dbReference>
<dbReference type="STRING" id="645134.A0A0L0HPL4"/>
<name>A0A0L0HPL4_SPIPD</name>
<feature type="region of interest" description="Disordered" evidence="15">
    <location>
        <begin position="1"/>
        <end position="34"/>
    </location>
</feature>
<sequence>MHKRTTANGHQQSGGFSSKASKYESLPSNGKIPSLKEGGRPSNLLLSVGLLIWVALLATFGIVRHHTLPQPLPANSVGADGITPVFSEDLARETIRELTNTIGLRVVGTKQEEMAKEMILEKLYDYRNQSSDNPHMTHFDIDVQMADGSHRFDLMGQAVLKTYSNITNILARLSCGPKCNENAILLNSHFDSTIVSPGAADDGVGVAVMLDLVRVLSQTRKPLRNSVIFLWNGAEETLQDASHAFVTQHDWRDSIRGVINLEAMGQGGKEILFQANSKQMVDAYKRAPHPHGSVLSNDVFRTGLVMSDTDFRQFRDHGGLVGLDMAYYTNSYLYHTMLDVEETIEKGSIQNFGDNALGILDYLLYEADLTEIEQNDDIIFFDVMGFFFVHYSWDTAHVFNGILILVAVWSVLVTSPFKKLSPSARLRATITVAFATAASQLVATVICAVLGALLFAAKVPMMWFAREWYALVLFAPAGILGALLPQKWLQNASIGQPKLDEIGRAKKEVTDHAYENASDPILERAAYDGLVLFFTGAIFVAGWFKIGAGYLMAIYLSGLLLGKWVDLIFGGSSSKVQHLHPLVYFTASSTLVFTTELLICAVYLFVPITGRMGADTPVDVIMGILAGGLLFFAIFILVPFVHRLGRRQVRQLITGLSVLTLLMIAFFVTSVPPYDQMHPKRVFVGYKENVTDNSREVLLSHADPAGFQQILAKVEAELGSKPVYRGASMTDRDWSSIYPFSHFIEGYSFNVSHLTALTPSPAPAPQISVEIDSYDEKTDLRTLSIRCYYPHYIWTVLSFEGYVIDWSLSDRSMVDPSMPKRYRIRNAGGYTTNSWNLTLTLKGRDKIQMEISGLERDGFHELVVGEPKVQSHRRGVGEALGRVEIGQSWKWSDRWGSAAILSRVESVMPDWTTGLFVGLVVKTFEL</sequence>
<dbReference type="InterPro" id="IPR007484">
    <property type="entry name" value="Peptidase_M28"/>
</dbReference>
<keyword evidence="5 16" id="KW-0812">Transmembrane</keyword>
<evidence type="ECO:0000256" key="12">
    <source>
        <dbReference type="ARBA" id="ARBA00023136"/>
    </source>
</evidence>
<dbReference type="GO" id="GO:0006508">
    <property type="term" value="P:proteolysis"/>
    <property type="evidence" value="ECO:0007669"/>
    <property type="project" value="UniProtKB-KW"/>
</dbReference>
<evidence type="ECO:0000313" key="19">
    <source>
        <dbReference type="Proteomes" id="UP000053201"/>
    </source>
</evidence>
<feature type="transmembrane region" description="Helical" evidence="16">
    <location>
        <begin position="582"/>
        <end position="608"/>
    </location>
</feature>
<dbReference type="SUPFAM" id="SSF53187">
    <property type="entry name" value="Zn-dependent exopeptidases"/>
    <property type="match status" value="1"/>
</dbReference>
<dbReference type="Proteomes" id="UP000053201">
    <property type="component" value="Unassembled WGS sequence"/>
</dbReference>
<dbReference type="Pfam" id="PF04389">
    <property type="entry name" value="Peptidase_M28"/>
    <property type="match status" value="1"/>
</dbReference>
<dbReference type="EC" id="3.4.-.-" evidence="14"/>
<feature type="transmembrane region" description="Helical" evidence="16">
    <location>
        <begin position="398"/>
        <end position="417"/>
    </location>
</feature>
<dbReference type="GO" id="GO:0005789">
    <property type="term" value="C:endoplasmic reticulum membrane"/>
    <property type="evidence" value="ECO:0007669"/>
    <property type="project" value="UniProtKB-SubCell"/>
</dbReference>
<evidence type="ECO:0000256" key="10">
    <source>
        <dbReference type="ARBA" id="ARBA00022989"/>
    </source>
</evidence>
<feature type="transmembrane region" description="Helical" evidence="16">
    <location>
        <begin position="525"/>
        <end position="544"/>
    </location>
</feature>
<comment type="similarity">
    <text evidence="3 14">Belongs to the peptidase M28 family.</text>
</comment>
<dbReference type="eggNOG" id="KOG2194">
    <property type="taxonomic scope" value="Eukaryota"/>
</dbReference>
<feature type="transmembrane region" description="Helical" evidence="16">
    <location>
        <begin position="429"/>
        <end position="456"/>
    </location>
</feature>
<feature type="transmembrane region" description="Helical" evidence="16">
    <location>
        <begin position="652"/>
        <end position="671"/>
    </location>
</feature>
<evidence type="ECO:0000313" key="18">
    <source>
        <dbReference type="EMBL" id="KND02739.1"/>
    </source>
</evidence>
<dbReference type="OrthoDB" id="76293at2759"/>
<evidence type="ECO:0000256" key="16">
    <source>
        <dbReference type="SAM" id="Phobius"/>
    </source>
</evidence>
<keyword evidence="9 14" id="KW-0862">Zinc</keyword>
<keyword evidence="8" id="KW-0256">Endoplasmic reticulum</keyword>
<feature type="compositionally biased region" description="Polar residues" evidence="15">
    <location>
        <begin position="1"/>
        <end position="20"/>
    </location>
</feature>
<evidence type="ECO:0000256" key="4">
    <source>
        <dbReference type="ARBA" id="ARBA00022670"/>
    </source>
</evidence>
<evidence type="ECO:0000256" key="13">
    <source>
        <dbReference type="ARBA" id="ARBA00023180"/>
    </source>
</evidence>
<feature type="domain" description="Peptidase M28" evidence="17">
    <location>
        <begin position="168"/>
        <end position="357"/>
    </location>
</feature>
<evidence type="ECO:0000256" key="2">
    <source>
        <dbReference type="ARBA" id="ARBA00004477"/>
    </source>
</evidence>
<dbReference type="EMBL" id="KQ257452">
    <property type="protein sequence ID" value="KND02739.1"/>
    <property type="molecule type" value="Genomic_DNA"/>
</dbReference>
<dbReference type="PANTHER" id="PTHR12147">
    <property type="entry name" value="METALLOPEPTIDASE M28 FAMILY MEMBER"/>
    <property type="match status" value="1"/>
</dbReference>
<dbReference type="PANTHER" id="PTHR12147:SF22">
    <property type="entry name" value="ENDOPLASMIC RETICULUM METALLOPEPTIDASE 1"/>
    <property type="match status" value="1"/>
</dbReference>
<keyword evidence="13" id="KW-0325">Glycoprotein</keyword>
<comment type="subcellular location">
    <subcellularLocation>
        <location evidence="2">Endoplasmic reticulum membrane</location>
        <topology evidence="2">Multi-pass membrane protein</topology>
    </subcellularLocation>
</comment>
<protein>
    <recommendedName>
        <fullName evidence="14">Peptide hydrolase</fullName>
        <ecNumber evidence="14">3.4.-.-</ecNumber>
    </recommendedName>
</protein>
<dbReference type="GeneID" id="27685458"/>
<feature type="transmembrane region" description="Helical" evidence="16">
    <location>
        <begin position="620"/>
        <end position="640"/>
    </location>
</feature>
<evidence type="ECO:0000256" key="9">
    <source>
        <dbReference type="ARBA" id="ARBA00022833"/>
    </source>
</evidence>
<organism evidence="18 19">
    <name type="scientific">Spizellomyces punctatus (strain DAOM BR117)</name>
    <dbReference type="NCBI Taxonomy" id="645134"/>
    <lineage>
        <taxon>Eukaryota</taxon>
        <taxon>Fungi</taxon>
        <taxon>Fungi incertae sedis</taxon>
        <taxon>Chytridiomycota</taxon>
        <taxon>Chytridiomycota incertae sedis</taxon>
        <taxon>Chytridiomycetes</taxon>
        <taxon>Spizellomycetales</taxon>
        <taxon>Spizellomycetaceae</taxon>
        <taxon>Spizellomyces</taxon>
    </lineage>
</organism>
<evidence type="ECO:0000259" key="17">
    <source>
        <dbReference type="Pfam" id="PF04389"/>
    </source>
</evidence>
<proteinExistence type="inferred from homology"/>
<evidence type="ECO:0000256" key="5">
    <source>
        <dbReference type="ARBA" id="ARBA00022692"/>
    </source>
</evidence>
<dbReference type="OMA" id="WNNTIGA"/>